<dbReference type="InterPro" id="IPR052894">
    <property type="entry name" value="AsmA-related"/>
</dbReference>
<protein>
    <submittedName>
        <fullName evidence="1">Assembly protein</fullName>
    </submittedName>
</protein>
<dbReference type="PANTHER" id="PTHR30441">
    <property type="entry name" value="DUF748 DOMAIN-CONTAINING PROTEIN"/>
    <property type="match status" value="1"/>
</dbReference>
<proteinExistence type="predicted"/>
<dbReference type="RefSeq" id="WP_135709423.1">
    <property type="nucleotide sequence ID" value="NZ_CABFKI010000003.1"/>
</dbReference>
<reference evidence="1 2" key="1">
    <citation type="submission" date="2019-05" db="EMBL/GenBank/DDBJ databases">
        <authorList>
            <consortium name="Pathogen Informatics"/>
        </authorList>
    </citation>
    <scope>NUCLEOTIDE SEQUENCE [LARGE SCALE GENOMIC DNA]</scope>
    <source>
        <strain evidence="1 2">NM319</strain>
    </source>
</reference>
<evidence type="ECO:0000313" key="1">
    <source>
        <dbReference type="EMBL" id="VTU06824.1"/>
    </source>
</evidence>
<accession>A0ABY6TI20</accession>
<sequence length="437" mass="50193">MMKKLGIGLLVVALAFFTFVLVQKGKIEDKLTALLHNKSVRVEQFSLGLFPSPRLSLQNVEYAINVHNQLTADRLSIQLNWWEVLQGEPEVSMIQIENGALWREAVLLLKNINSTIKPTQLSLTQLPTLIEQYKMGESGVTLLPKMSVVFSALNGENDQFKLQIEQLTTAQNALNWRNLQAELELKNKRLFNTQQLNFYAKNGALNWLESRYQVRTDLALNQLQFSHVDGWIDWADTEGTLKLIGLNGEKADLFFSPNTFQLIGKQLSVQPFLETFNIPVLVTGKVETKVQLLAKNFLPYQGEILADITEGTVNGLNLLELIRQYAPINYDEDKLSQEKTMTRFEHLVTHFYWEPTRLQIKATELIHPRFVVRSVGDIDLVHGQCNVNSEISVNDARYDALRLPVHFFGDCKSPQYKVKFNRTFRDQLKEFIREKLK</sequence>
<comment type="caution">
    <text evidence="1">The sequence shown here is derived from an EMBL/GenBank/DDBJ whole genome shotgun (WGS) entry which is preliminary data.</text>
</comment>
<organism evidence="1 2">
    <name type="scientific">Actinobacillus porcinus</name>
    <dbReference type="NCBI Taxonomy" id="51048"/>
    <lineage>
        <taxon>Bacteria</taxon>
        <taxon>Pseudomonadati</taxon>
        <taxon>Pseudomonadota</taxon>
        <taxon>Gammaproteobacteria</taxon>
        <taxon>Pasteurellales</taxon>
        <taxon>Pasteurellaceae</taxon>
        <taxon>Actinobacillus</taxon>
    </lineage>
</organism>
<gene>
    <name evidence="1" type="ORF">SAMEA1410922_00568</name>
</gene>
<evidence type="ECO:0000313" key="2">
    <source>
        <dbReference type="Proteomes" id="UP000308167"/>
    </source>
</evidence>
<dbReference type="Proteomes" id="UP000308167">
    <property type="component" value="Unassembled WGS sequence"/>
</dbReference>
<name>A0ABY6TI20_9PAST</name>
<dbReference type="GeneID" id="86154976"/>
<dbReference type="PANTHER" id="PTHR30441:SF8">
    <property type="entry name" value="DUF748 DOMAIN-CONTAINING PROTEIN"/>
    <property type="match status" value="1"/>
</dbReference>
<keyword evidence="2" id="KW-1185">Reference proteome</keyword>
<dbReference type="EMBL" id="CABFKI010000003">
    <property type="protein sequence ID" value="VTU06824.1"/>
    <property type="molecule type" value="Genomic_DNA"/>
</dbReference>